<dbReference type="InterPro" id="IPR003171">
    <property type="entry name" value="Mehydrof_redctse-like"/>
</dbReference>
<keyword evidence="6 8" id="KW-0560">Oxidoreductase</keyword>
<evidence type="ECO:0000256" key="7">
    <source>
        <dbReference type="ARBA" id="ARBA00048628"/>
    </source>
</evidence>
<dbReference type="Proteomes" id="UP000199025">
    <property type="component" value="Unassembled WGS sequence"/>
</dbReference>
<keyword evidence="5 8" id="KW-0274">FAD</keyword>
<dbReference type="GO" id="GO:0071949">
    <property type="term" value="F:FAD binding"/>
    <property type="evidence" value="ECO:0007669"/>
    <property type="project" value="TreeGrafter"/>
</dbReference>
<accession>A0A1I3VNB9</accession>
<evidence type="ECO:0000256" key="5">
    <source>
        <dbReference type="ARBA" id="ARBA00022827"/>
    </source>
</evidence>
<dbReference type="GO" id="GO:0005829">
    <property type="term" value="C:cytosol"/>
    <property type="evidence" value="ECO:0007669"/>
    <property type="project" value="TreeGrafter"/>
</dbReference>
<comment type="pathway">
    <text evidence="2 8">One-carbon metabolism; tetrahydrofolate interconversion.</text>
</comment>
<evidence type="ECO:0000256" key="2">
    <source>
        <dbReference type="ARBA" id="ARBA00004777"/>
    </source>
</evidence>
<comment type="cofactor">
    <cofactor evidence="1 8">
        <name>FAD</name>
        <dbReference type="ChEBI" id="CHEBI:57692"/>
    </cofactor>
</comment>
<dbReference type="Pfam" id="PF02219">
    <property type="entry name" value="MTHFR"/>
    <property type="match status" value="1"/>
</dbReference>
<dbReference type="STRING" id="115433.SAMN05421835_111110"/>
<evidence type="ECO:0000256" key="3">
    <source>
        <dbReference type="ARBA" id="ARBA00006743"/>
    </source>
</evidence>
<dbReference type="OrthoDB" id="9812555at2"/>
<evidence type="ECO:0000256" key="8">
    <source>
        <dbReference type="RuleBase" id="RU003862"/>
    </source>
</evidence>
<dbReference type="EMBL" id="FORP01000011">
    <property type="protein sequence ID" value="SFJ96483.1"/>
    <property type="molecule type" value="Genomic_DNA"/>
</dbReference>
<comment type="catalytic activity">
    <reaction evidence="7">
        <text>(6S)-5-methyl-5,6,7,8-tetrahydrofolate + NAD(+) = (6R)-5,10-methylene-5,6,7,8-tetrahydrofolate + NADH + H(+)</text>
        <dbReference type="Rhea" id="RHEA:19821"/>
        <dbReference type="ChEBI" id="CHEBI:15378"/>
        <dbReference type="ChEBI" id="CHEBI:15636"/>
        <dbReference type="ChEBI" id="CHEBI:18608"/>
        <dbReference type="ChEBI" id="CHEBI:57540"/>
        <dbReference type="ChEBI" id="CHEBI:57945"/>
        <dbReference type="EC" id="1.5.1.54"/>
    </reaction>
    <physiologicalReaction direction="right-to-left" evidence="7">
        <dbReference type="Rhea" id="RHEA:19823"/>
    </physiologicalReaction>
</comment>
<evidence type="ECO:0000256" key="4">
    <source>
        <dbReference type="ARBA" id="ARBA00022630"/>
    </source>
</evidence>
<evidence type="ECO:0000313" key="10">
    <source>
        <dbReference type="Proteomes" id="UP000199025"/>
    </source>
</evidence>
<dbReference type="SUPFAM" id="SSF51730">
    <property type="entry name" value="FAD-linked oxidoreductase"/>
    <property type="match status" value="1"/>
</dbReference>
<evidence type="ECO:0000256" key="6">
    <source>
        <dbReference type="ARBA" id="ARBA00023002"/>
    </source>
</evidence>
<dbReference type="RefSeq" id="WP_091509631.1">
    <property type="nucleotide sequence ID" value="NZ_FORP01000011.1"/>
</dbReference>
<evidence type="ECO:0000256" key="1">
    <source>
        <dbReference type="ARBA" id="ARBA00001974"/>
    </source>
</evidence>
<protein>
    <recommendedName>
        <fullName evidence="8">Methylenetetrahydrofolate reductase</fullName>
    </recommendedName>
</protein>
<dbReference type="GO" id="GO:0009086">
    <property type="term" value="P:methionine biosynthetic process"/>
    <property type="evidence" value="ECO:0007669"/>
    <property type="project" value="TreeGrafter"/>
</dbReference>
<sequence>MTTQQEVPGARRSGFAELVHAMSYEVMPFKNTERDVLEYVPTSVPLTVTVTEAKGIGATLDLAERLLGHGYQVAPHLPARQFTDDAHVADVVARLRESGFRSVFVVGGDAPKPAGRFTDAYSLLQAMDELGHPFEEVGIGGYPEGHAKIPQEALDLALKQKAPLATRILTQICFDAGTTANWAAGLAEDGIGLPIYVGMPGPVNRQKLVRISAGIGLGQSARFLQKQQSLFWRFLLPGGYNPTKLAKRLAAAAPKVDANLGGLHIFTFNELRGTEQWRQRLLASLPEKDRS</sequence>
<dbReference type="PANTHER" id="PTHR45754">
    <property type="entry name" value="METHYLENETETRAHYDROFOLATE REDUCTASE"/>
    <property type="match status" value="1"/>
</dbReference>
<keyword evidence="4 8" id="KW-0285">Flavoprotein</keyword>
<reference evidence="9 10" key="1">
    <citation type="submission" date="2016-10" db="EMBL/GenBank/DDBJ databases">
        <authorList>
            <person name="de Groot N.N."/>
        </authorList>
    </citation>
    <scope>NUCLEOTIDE SEQUENCE [LARGE SCALE GENOMIC DNA]</scope>
    <source>
        <strain evidence="9 10">DSM 44468</strain>
    </source>
</reference>
<proteinExistence type="inferred from homology"/>
<dbReference type="GO" id="GO:0106312">
    <property type="term" value="F:methylenetetrahydrofolate reductase (NADH) activity"/>
    <property type="evidence" value="ECO:0007669"/>
    <property type="project" value="UniProtKB-EC"/>
</dbReference>
<dbReference type="AlphaFoldDB" id="A0A1I3VNB9"/>
<dbReference type="Gene3D" id="3.20.20.220">
    <property type="match status" value="1"/>
</dbReference>
<keyword evidence="10" id="KW-1185">Reference proteome</keyword>
<dbReference type="InterPro" id="IPR029041">
    <property type="entry name" value="FAD-linked_oxidoreductase-like"/>
</dbReference>
<comment type="similarity">
    <text evidence="3 8">Belongs to the methylenetetrahydrofolate reductase family.</text>
</comment>
<dbReference type="PANTHER" id="PTHR45754:SF3">
    <property type="entry name" value="METHYLENETETRAHYDROFOLATE REDUCTASE (NADPH)"/>
    <property type="match status" value="1"/>
</dbReference>
<gene>
    <name evidence="9" type="ORF">SAMN05421835_111110</name>
</gene>
<organism evidence="9 10">
    <name type="scientific">Amycolatopsis sacchari</name>
    <dbReference type="NCBI Taxonomy" id="115433"/>
    <lineage>
        <taxon>Bacteria</taxon>
        <taxon>Bacillati</taxon>
        <taxon>Actinomycetota</taxon>
        <taxon>Actinomycetes</taxon>
        <taxon>Pseudonocardiales</taxon>
        <taxon>Pseudonocardiaceae</taxon>
        <taxon>Amycolatopsis</taxon>
    </lineage>
</organism>
<name>A0A1I3VNB9_9PSEU</name>
<evidence type="ECO:0000313" key="9">
    <source>
        <dbReference type="EMBL" id="SFJ96483.1"/>
    </source>
</evidence>
<dbReference type="UniPathway" id="UPA00193"/>
<dbReference type="GO" id="GO:0035999">
    <property type="term" value="P:tetrahydrofolate interconversion"/>
    <property type="evidence" value="ECO:0007669"/>
    <property type="project" value="UniProtKB-UniPathway"/>
</dbReference>